<accession>A0A1G4VNZ0</accession>
<dbReference type="STRING" id="1502745.SAMN02799620_01353"/>
<name>A0A1G4VNZ0_9MYCO</name>
<gene>
    <name evidence="1" type="ORF">SAMN02799620_01353</name>
</gene>
<evidence type="ECO:0000313" key="1">
    <source>
        <dbReference type="EMBL" id="SCX08939.1"/>
    </source>
</evidence>
<dbReference type="InterPro" id="IPR023393">
    <property type="entry name" value="START-like_dom_sf"/>
</dbReference>
<dbReference type="InterPro" id="IPR019587">
    <property type="entry name" value="Polyketide_cyclase/dehydratase"/>
</dbReference>
<dbReference type="SUPFAM" id="SSF55961">
    <property type="entry name" value="Bet v1-like"/>
    <property type="match status" value="1"/>
</dbReference>
<dbReference type="RefSeq" id="WP_090354779.1">
    <property type="nucleotide sequence ID" value="NZ_FMUB01000002.1"/>
</dbReference>
<proteinExistence type="predicted"/>
<sequence>MASIETSRIIDASQKNVWDVVADPRKFEQWNTLHTRWEGEPPRELALGSQVTEVVSIMKIPNTVTFTAVAFEPPNQVSLAGKGTGGMNVALTFSVAPDGDSKSIATITVDVAGALLFGPMGKRVEKTLVAELVASLDNIAAML</sequence>
<dbReference type="Proteomes" id="UP000199707">
    <property type="component" value="Unassembled WGS sequence"/>
</dbReference>
<dbReference type="Gene3D" id="3.30.530.20">
    <property type="match status" value="1"/>
</dbReference>
<dbReference type="AlphaFoldDB" id="A0A1G4VNZ0"/>
<dbReference type="EMBL" id="FMUB01000002">
    <property type="protein sequence ID" value="SCX08939.1"/>
    <property type="molecule type" value="Genomic_DNA"/>
</dbReference>
<reference evidence="2" key="1">
    <citation type="submission" date="2016-10" db="EMBL/GenBank/DDBJ databases">
        <authorList>
            <person name="Varghese N."/>
            <person name="Submissions S."/>
        </authorList>
    </citation>
    <scope>NUCLEOTIDE SEQUENCE [LARGE SCALE GENOMIC DNA]</scope>
    <source>
        <strain evidence="2">UNC267MFSha1.1M11</strain>
    </source>
</reference>
<protein>
    <submittedName>
        <fullName evidence="1">Polyketide cyclase / dehydrase and lipid transport</fullName>
    </submittedName>
</protein>
<dbReference type="CDD" id="cd07812">
    <property type="entry name" value="SRPBCC"/>
    <property type="match status" value="1"/>
</dbReference>
<evidence type="ECO:0000313" key="2">
    <source>
        <dbReference type="Proteomes" id="UP000199707"/>
    </source>
</evidence>
<dbReference type="Pfam" id="PF10604">
    <property type="entry name" value="Polyketide_cyc2"/>
    <property type="match status" value="1"/>
</dbReference>
<organism evidence="1 2">
    <name type="scientific">Mycolicibacterium fluoranthenivorans</name>
    <dbReference type="NCBI Taxonomy" id="258505"/>
    <lineage>
        <taxon>Bacteria</taxon>
        <taxon>Bacillati</taxon>
        <taxon>Actinomycetota</taxon>
        <taxon>Actinomycetes</taxon>
        <taxon>Mycobacteriales</taxon>
        <taxon>Mycobacteriaceae</taxon>
        <taxon>Mycolicibacterium</taxon>
    </lineage>
</organism>